<accession>A0ABY3Z5D7</accession>
<feature type="transmembrane region" description="Helical" evidence="1">
    <location>
        <begin position="42"/>
        <end position="64"/>
    </location>
</feature>
<keyword evidence="1" id="KW-0812">Transmembrane</keyword>
<keyword evidence="1" id="KW-1133">Transmembrane helix</keyword>
<feature type="transmembrane region" description="Helical" evidence="1">
    <location>
        <begin position="164"/>
        <end position="186"/>
    </location>
</feature>
<dbReference type="GeneID" id="66856159"/>
<dbReference type="RefSeq" id="WP_003980952.1">
    <property type="nucleotide sequence ID" value="NZ_CP043497.1"/>
</dbReference>
<reference evidence="3 4" key="1">
    <citation type="submission" date="2022-03" db="EMBL/GenBank/DDBJ databases">
        <title>Complete genome of Streptomyces rimosus ssp. rimosus R7 (=ATCC 10970).</title>
        <authorList>
            <person name="Beganovic S."/>
            <person name="Ruckert C."/>
            <person name="Busche T."/>
            <person name="Kalinowski J."/>
            <person name="Wittmann C."/>
        </authorList>
    </citation>
    <scope>NUCLEOTIDE SEQUENCE [LARGE SCALE GENOMIC DNA]</scope>
    <source>
        <strain evidence="3 4">R7</strain>
    </source>
</reference>
<dbReference type="Proteomes" id="UP000829494">
    <property type="component" value="Chromosome"/>
</dbReference>
<feature type="domain" description="DUF4328" evidence="2">
    <location>
        <begin position="31"/>
        <end position="191"/>
    </location>
</feature>
<evidence type="ECO:0000256" key="1">
    <source>
        <dbReference type="SAM" id="Phobius"/>
    </source>
</evidence>
<evidence type="ECO:0000313" key="4">
    <source>
        <dbReference type="Proteomes" id="UP000829494"/>
    </source>
</evidence>
<dbReference type="EMBL" id="CP094298">
    <property type="protein sequence ID" value="UNZ04737.1"/>
    <property type="molecule type" value="Genomic_DNA"/>
</dbReference>
<gene>
    <name evidence="3" type="ORF">SRIMR7_21530</name>
</gene>
<keyword evidence="4" id="KW-1185">Reference proteome</keyword>
<proteinExistence type="predicted"/>
<evidence type="ECO:0000259" key="2">
    <source>
        <dbReference type="Pfam" id="PF14219"/>
    </source>
</evidence>
<dbReference type="Pfam" id="PF14219">
    <property type="entry name" value="DUF4328"/>
    <property type="match status" value="1"/>
</dbReference>
<sequence>MLLYAVIAIDLFALGADLNMRALLGNLATATAQEAKRADALYELAAGLQGSILIATAVVFIIWFHRSRVNAEHYTRDVCTLGRGWAIGGWFVPIGNLWLPYRVAKETWQASAQSAPDGSWRTVPLAPVRAWWTLRVGSLAVSRLGAVLYTKHTKDELPDGLRQALSVIALSELLDIVAAVLAILFVRKLTRMQKLPAVPYAAPQTGPQL</sequence>
<protein>
    <recommendedName>
        <fullName evidence="2">DUF4328 domain-containing protein</fullName>
    </recommendedName>
</protein>
<keyword evidence="1" id="KW-0472">Membrane</keyword>
<feature type="transmembrane region" description="Helical" evidence="1">
    <location>
        <begin position="84"/>
        <end position="101"/>
    </location>
</feature>
<organism evidence="3 4">
    <name type="scientific">Streptomyces rimosus subsp. rimosus</name>
    <dbReference type="NCBI Taxonomy" id="132474"/>
    <lineage>
        <taxon>Bacteria</taxon>
        <taxon>Bacillati</taxon>
        <taxon>Actinomycetota</taxon>
        <taxon>Actinomycetes</taxon>
        <taxon>Kitasatosporales</taxon>
        <taxon>Streptomycetaceae</taxon>
        <taxon>Streptomyces</taxon>
    </lineage>
</organism>
<evidence type="ECO:0000313" key="3">
    <source>
        <dbReference type="EMBL" id="UNZ04737.1"/>
    </source>
</evidence>
<dbReference type="InterPro" id="IPR025565">
    <property type="entry name" value="DUF4328"/>
</dbReference>
<name>A0ABY3Z5D7_STRRM</name>